<dbReference type="STRING" id="1797690.A3B23_00695"/>
<comment type="caution">
    <text evidence="1">The sequence shown here is derived from an EMBL/GenBank/DDBJ whole genome shotgun (WGS) entry which is preliminary data.</text>
</comment>
<protein>
    <recommendedName>
        <fullName evidence="3">PD-(D/E)XK endonuclease-like domain-containing protein</fullName>
    </recommendedName>
</protein>
<evidence type="ECO:0000313" key="1">
    <source>
        <dbReference type="EMBL" id="OGY59624.1"/>
    </source>
</evidence>
<dbReference type="AlphaFoldDB" id="A0A1G1Z521"/>
<gene>
    <name evidence="1" type="ORF">A3B23_00695</name>
</gene>
<proteinExistence type="predicted"/>
<sequence length="250" mass="28853">MANNGDNFKDEHGYIMNGAWYPRVTSIINIKAKPALYRFYGGLNSFAEGEMIKQKSADEGTLVHEFAEKILVGDESLPPAYIQPSIDALRRFLEQNKVHVDRDWVEKRIVHYKERYAGTIDALALIGGKFGVLDIKTSQEIYRDYNLQTAAYFASLSDEFSTLQTRWILRIDQTQKCLNCGAVRRTKGGREKIRKNGGDLHCQHEWSEMTGHIELKESPNWKEDFDAFLAAKKLWEWENESPLKKIGYLR</sequence>
<reference evidence="1 2" key="1">
    <citation type="journal article" date="2016" name="Nat. Commun.">
        <title>Thousands of microbial genomes shed light on interconnected biogeochemical processes in an aquifer system.</title>
        <authorList>
            <person name="Anantharaman K."/>
            <person name="Brown C.T."/>
            <person name="Hug L.A."/>
            <person name="Sharon I."/>
            <person name="Castelle C.J."/>
            <person name="Probst A.J."/>
            <person name="Thomas B.C."/>
            <person name="Singh A."/>
            <person name="Wilkins M.J."/>
            <person name="Karaoz U."/>
            <person name="Brodie E.L."/>
            <person name="Williams K.H."/>
            <person name="Hubbard S.S."/>
            <person name="Banfield J.F."/>
        </authorList>
    </citation>
    <scope>NUCLEOTIDE SEQUENCE [LARGE SCALE GENOMIC DNA]</scope>
</reference>
<dbReference type="EMBL" id="MHIY01000022">
    <property type="protein sequence ID" value="OGY59624.1"/>
    <property type="molecule type" value="Genomic_DNA"/>
</dbReference>
<evidence type="ECO:0000313" key="2">
    <source>
        <dbReference type="Proteomes" id="UP000178744"/>
    </source>
</evidence>
<name>A0A1G1Z521_9BACT</name>
<dbReference type="Gene3D" id="3.90.320.10">
    <property type="match status" value="1"/>
</dbReference>
<dbReference type="InterPro" id="IPR011604">
    <property type="entry name" value="PDDEXK-like_dom_sf"/>
</dbReference>
<evidence type="ECO:0008006" key="3">
    <source>
        <dbReference type="Google" id="ProtNLM"/>
    </source>
</evidence>
<dbReference type="Proteomes" id="UP000178744">
    <property type="component" value="Unassembled WGS sequence"/>
</dbReference>
<accession>A0A1G1Z521</accession>
<organism evidence="1 2">
    <name type="scientific">Candidatus Colwellbacteria bacterium RIFCSPLOWO2_01_FULL_48_10</name>
    <dbReference type="NCBI Taxonomy" id="1797690"/>
    <lineage>
        <taxon>Bacteria</taxon>
        <taxon>Candidatus Colwelliibacteriota</taxon>
    </lineage>
</organism>